<protein>
    <submittedName>
        <fullName evidence="1">Uncharacterized protein</fullName>
    </submittedName>
</protein>
<evidence type="ECO:0000313" key="1">
    <source>
        <dbReference type="EMBL" id="MDN3563235.1"/>
    </source>
</evidence>
<dbReference type="EMBL" id="JAUFPN010000020">
    <property type="protein sequence ID" value="MDN3563235.1"/>
    <property type="molecule type" value="Genomic_DNA"/>
</dbReference>
<comment type="caution">
    <text evidence="1">The sequence shown here is derived from an EMBL/GenBank/DDBJ whole genome shotgun (WGS) entry which is preliminary data.</text>
</comment>
<keyword evidence="2" id="KW-1185">Reference proteome</keyword>
<reference evidence="2" key="1">
    <citation type="journal article" date="2019" name="Int. J. Syst. Evol. Microbiol.">
        <title>The Global Catalogue of Microorganisms (GCM) 10K type strain sequencing project: providing services to taxonomists for standard genome sequencing and annotation.</title>
        <authorList>
            <consortium name="The Broad Institute Genomics Platform"/>
            <consortium name="The Broad Institute Genome Sequencing Center for Infectious Disease"/>
            <person name="Wu L."/>
            <person name="Ma J."/>
        </authorList>
    </citation>
    <scope>NUCLEOTIDE SEQUENCE [LARGE SCALE GENOMIC DNA]</scope>
    <source>
        <strain evidence="2">CECT 7131</strain>
    </source>
</reference>
<proteinExistence type="predicted"/>
<dbReference type="Proteomes" id="UP001529369">
    <property type="component" value="Unassembled WGS sequence"/>
</dbReference>
<evidence type="ECO:0000313" key="2">
    <source>
        <dbReference type="Proteomes" id="UP001529369"/>
    </source>
</evidence>
<dbReference type="RefSeq" id="WP_290314973.1">
    <property type="nucleotide sequence ID" value="NZ_JAUFPN010000020.1"/>
</dbReference>
<name>A0ABT8A0I4_9PROT</name>
<sequence>MTPAASTSSRAQQESWLADLPCPVLRLDSGAPLAGLAAAVLAAIPAAR</sequence>
<organism evidence="1 2">
    <name type="scientific">Paeniroseomonas aquatica</name>
    <dbReference type="NCBI Taxonomy" id="373043"/>
    <lineage>
        <taxon>Bacteria</taxon>
        <taxon>Pseudomonadati</taxon>
        <taxon>Pseudomonadota</taxon>
        <taxon>Alphaproteobacteria</taxon>
        <taxon>Acetobacterales</taxon>
        <taxon>Acetobacteraceae</taxon>
        <taxon>Paeniroseomonas</taxon>
    </lineage>
</organism>
<accession>A0ABT8A0I4</accession>
<gene>
    <name evidence="1" type="ORF">QWZ14_02435</name>
</gene>